<dbReference type="Proteomes" id="UP001073227">
    <property type="component" value="Unassembled WGS sequence"/>
</dbReference>
<protein>
    <submittedName>
        <fullName evidence="1">Uncharacterized protein</fullName>
    </submittedName>
</protein>
<gene>
    <name evidence="1" type="ORF">OEG84_25060</name>
</gene>
<evidence type="ECO:0000313" key="1">
    <source>
        <dbReference type="EMBL" id="MCY0150878.1"/>
    </source>
</evidence>
<name>A0ABT3ZGQ2_9HYPH</name>
<dbReference type="RefSeq" id="WP_267656615.1">
    <property type="nucleotide sequence ID" value="NZ_JAOVZR010000004.1"/>
</dbReference>
<proteinExistence type="predicted"/>
<evidence type="ECO:0000313" key="2">
    <source>
        <dbReference type="Proteomes" id="UP001073227"/>
    </source>
</evidence>
<dbReference type="EMBL" id="JAOVZR010000004">
    <property type="protein sequence ID" value="MCY0150878.1"/>
    <property type="molecule type" value="Genomic_DNA"/>
</dbReference>
<dbReference type="Pfam" id="PF23812">
    <property type="entry name" value="Phage_TAC_18"/>
    <property type="match status" value="1"/>
</dbReference>
<keyword evidence="2" id="KW-1185">Reference proteome</keyword>
<dbReference type="InterPro" id="IPR056919">
    <property type="entry name" value="Phage_TAC_18"/>
</dbReference>
<organism evidence="1 2">
    <name type="scientific">Hoeflea algicola</name>
    <dbReference type="NCBI Taxonomy" id="2983763"/>
    <lineage>
        <taxon>Bacteria</taxon>
        <taxon>Pseudomonadati</taxon>
        <taxon>Pseudomonadota</taxon>
        <taxon>Alphaproteobacteria</taxon>
        <taxon>Hyphomicrobiales</taxon>
        <taxon>Rhizobiaceae</taxon>
        <taxon>Hoeflea</taxon>
    </lineage>
</organism>
<reference evidence="1" key="1">
    <citation type="submission" date="2022-10" db="EMBL/GenBank/DDBJ databases">
        <title>Hoeflea sp. G2-23, isolated from marine algae.</title>
        <authorList>
            <person name="Kristyanto S."/>
            <person name="Kim J.M."/>
            <person name="Jeon C.O."/>
        </authorList>
    </citation>
    <scope>NUCLEOTIDE SEQUENCE</scope>
    <source>
        <strain evidence="1">G2-23</strain>
    </source>
</reference>
<sequence>MEHKTPEQPEVPDECQFLLDAFWSLNGTRIHNGMTLQPVQWAEFEAWQRGTGNILTHDERKIVMDLFPVLDEAIDAERPKPESETT</sequence>
<accession>A0ABT3ZGQ2</accession>
<comment type="caution">
    <text evidence="1">The sequence shown here is derived from an EMBL/GenBank/DDBJ whole genome shotgun (WGS) entry which is preliminary data.</text>
</comment>